<keyword evidence="5" id="KW-1185">Reference proteome</keyword>
<gene>
    <name evidence="4" type="ORF">GCM10007391_06050</name>
</gene>
<evidence type="ECO:0000259" key="3">
    <source>
        <dbReference type="PROSITE" id="PS50977"/>
    </source>
</evidence>
<evidence type="ECO:0000313" key="4">
    <source>
        <dbReference type="EMBL" id="GGW76274.1"/>
    </source>
</evidence>
<dbReference type="InterPro" id="IPR009057">
    <property type="entry name" value="Homeodomain-like_sf"/>
</dbReference>
<comment type="caution">
    <text evidence="4">The sequence shown here is derived from an EMBL/GenBank/DDBJ whole genome shotgun (WGS) entry which is preliminary data.</text>
</comment>
<dbReference type="InterPro" id="IPR013573">
    <property type="entry name" value="Tscrpt_reg_YcdC_C"/>
</dbReference>
<dbReference type="EMBL" id="BMXP01000001">
    <property type="protein sequence ID" value="GGW76274.1"/>
    <property type="molecule type" value="Genomic_DNA"/>
</dbReference>
<dbReference type="Pfam" id="PF08362">
    <property type="entry name" value="TetR_C_3"/>
    <property type="match status" value="1"/>
</dbReference>
<dbReference type="InterPro" id="IPR050109">
    <property type="entry name" value="HTH-type_TetR-like_transc_reg"/>
</dbReference>
<dbReference type="InterPro" id="IPR001647">
    <property type="entry name" value="HTH_TetR"/>
</dbReference>
<evidence type="ECO:0000256" key="1">
    <source>
        <dbReference type="ARBA" id="ARBA00023125"/>
    </source>
</evidence>
<dbReference type="InterPro" id="IPR036271">
    <property type="entry name" value="Tet_transcr_reg_TetR-rel_C_sf"/>
</dbReference>
<proteinExistence type="predicted"/>
<name>A0A918JDW5_9ALTE</name>
<dbReference type="PANTHER" id="PTHR30055:SF196">
    <property type="entry name" value="HTH-TYPE TRANSCRIPTIONAL REGULATOR RUTR"/>
    <property type="match status" value="1"/>
</dbReference>
<evidence type="ECO:0000313" key="5">
    <source>
        <dbReference type="Proteomes" id="UP000631300"/>
    </source>
</evidence>
<dbReference type="PROSITE" id="PS50977">
    <property type="entry name" value="HTH_TETR_2"/>
    <property type="match status" value="1"/>
</dbReference>
<sequence length="218" mass="24063">MNEKRAGDARVGARNRRAILAAAEKIFAAYGFKGASVQQIADEAGLPKTNILYYFKTKQVLYQTLLEELLSQWNSCFDGATQDDDPAQILAAYIAEKMTLSRVQPLASKIFAMEVINGAANLTDFFNETQAAWMAGRVAVINAWIDAGKMAPVDAEFLLYQIWASTQHYADFAAQVTQLRGQKMRKEDFARATIHLQHVILTGCGLIVPENALPETAS</sequence>
<organism evidence="4 5">
    <name type="scientific">Alteromonas halophila</name>
    <dbReference type="NCBI Taxonomy" id="516698"/>
    <lineage>
        <taxon>Bacteria</taxon>
        <taxon>Pseudomonadati</taxon>
        <taxon>Pseudomonadota</taxon>
        <taxon>Gammaproteobacteria</taxon>
        <taxon>Alteromonadales</taxon>
        <taxon>Alteromonadaceae</taxon>
        <taxon>Alteromonas/Salinimonas group</taxon>
        <taxon>Alteromonas</taxon>
    </lineage>
</organism>
<accession>A0A918JDW5</accession>
<protein>
    <submittedName>
        <fullName evidence="4">Transcriptional regulator</fullName>
    </submittedName>
</protein>
<dbReference type="SUPFAM" id="SSF46689">
    <property type="entry name" value="Homeodomain-like"/>
    <property type="match status" value="1"/>
</dbReference>
<reference evidence="4" key="1">
    <citation type="journal article" date="2014" name="Int. J. Syst. Evol. Microbiol.">
        <title>Complete genome sequence of Corynebacterium casei LMG S-19264T (=DSM 44701T), isolated from a smear-ripened cheese.</title>
        <authorList>
            <consortium name="US DOE Joint Genome Institute (JGI-PGF)"/>
            <person name="Walter F."/>
            <person name="Albersmeier A."/>
            <person name="Kalinowski J."/>
            <person name="Ruckert C."/>
        </authorList>
    </citation>
    <scope>NUCLEOTIDE SEQUENCE</scope>
    <source>
        <strain evidence="4">KCTC 22164</strain>
    </source>
</reference>
<dbReference type="RefSeq" id="WP_189403595.1">
    <property type="nucleotide sequence ID" value="NZ_BMXP01000001.1"/>
</dbReference>
<dbReference type="PRINTS" id="PR00455">
    <property type="entry name" value="HTHTETR"/>
</dbReference>
<dbReference type="Gene3D" id="1.10.357.10">
    <property type="entry name" value="Tetracycline Repressor, domain 2"/>
    <property type="match status" value="1"/>
</dbReference>
<reference evidence="4" key="2">
    <citation type="submission" date="2020-09" db="EMBL/GenBank/DDBJ databases">
        <authorList>
            <person name="Sun Q."/>
            <person name="Kim S."/>
        </authorList>
    </citation>
    <scope>NUCLEOTIDE SEQUENCE</scope>
    <source>
        <strain evidence="4">KCTC 22164</strain>
    </source>
</reference>
<feature type="DNA-binding region" description="H-T-H motif" evidence="2">
    <location>
        <begin position="36"/>
        <end position="55"/>
    </location>
</feature>
<dbReference type="GO" id="GO:0045892">
    <property type="term" value="P:negative regulation of DNA-templated transcription"/>
    <property type="evidence" value="ECO:0007669"/>
    <property type="project" value="InterPro"/>
</dbReference>
<evidence type="ECO:0000256" key="2">
    <source>
        <dbReference type="PROSITE-ProRule" id="PRU00335"/>
    </source>
</evidence>
<dbReference type="GO" id="GO:0003700">
    <property type="term" value="F:DNA-binding transcription factor activity"/>
    <property type="evidence" value="ECO:0007669"/>
    <property type="project" value="TreeGrafter"/>
</dbReference>
<dbReference type="Gene3D" id="1.10.10.60">
    <property type="entry name" value="Homeodomain-like"/>
    <property type="match status" value="1"/>
</dbReference>
<dbReference type="SUPFAM" id="SSF48498">
    <property type="entry name" value="Tetracyclin repressor-like, C-terminal domain"/>
    <property type="match status" value="1"/>
</dbReference>
<dbReference type="AlphaFoldDB" id="A0A918JDW5"/>
<feature type="domain" description="HTH tetR-type" evidence="3">
    <location>
        <begin position="13"/>
        <end position="73"/>
    </location>
</feature>
<keyword evidence="1 2" id="KW-0238">DNA-binding</keyword>
<dbReference type="Pfam" id="PF00440">
    <property type="entry name" value="TetR_N"/>
    <property type="match status" value="1"/>
</dbReference>
<dbReference type="PANTHER" id="PTHR30055">
    <property type="entry name" value="HTH-TYPE TRANSCRIPTIONAL REGULATOR RUTR"/>
    <property type="match status" value="1"/>
</dbReference>
<dbReference type="Proteomes" id="UP000631300">
    <property type="component" value="Unassembled WGS sequence"/>
</dbReference>
<dbReference type="GO" id="GO:0000976">
    <property type="term" value="F:transcription cis-regulatory region binding"/>
    <property type="evidence" value="ECO:0007669"/>
    <property type="project" value="TreeGrafter"/>
</dbReference>